<reference evidence="5 6" key="1">
    <citation type="submission" date="2014-04" db="EMBL/GenBank/DDBJ databases">
        <title>Evolutionary Origins and Diversification of the Mycorrhizal Mutualists.</title>
        <authorList>
            <consortium name="DOE Joint Genome Institute"/>
            <consortium name="Mycorrhizal Genomics Consortium"/>
            <person name="Kohler A."/>
            <person name="Kuo A."/>
            <person name="Nagy L.G."/>
            <person name="Floudas D."/>
            <person name="Copeland A."/>
            <person name="Barry K.W."/>
            <person name="Cichocki N."/>
            <person name="Veneault-Fourrey C."/>
            <person name="LaButti K."/>
            <person name="Lindquist E.A."/>
            <person name="Lipzen A."/>
            <person name="Lundell T."/>
            <person name="Morin E."/>
            <person name="Murat C."/>
            <person name="Riley R."/>
            <person name="Ohm R."/>
            <person name="Sun H."/>
            <person name="Tunlid A."/>
            <person name="Henrissat B."/>
            <person name="Grigoriev I.V."/>
            <person name="Hibbett D.S."/>
            <person name="Martin F."/>
        </authorList>
    </citation>
    <scope>NUCLEOTIDE SEQUENCE [LARGE SCALE GENOMIC DNA]</scope>
    <source>
        <strain evidence="5 6">FD-317 M1</strain>
    </source>
</reference>
<dbReference type="InterPro" id="IPR020472">
    <property type="entry name" value="WD40_PAC1"/>
</dbReference>
<keyword evidence="1 3" id="KW-0853">WD repeat</keyword>
<evidence type="ECO:0000256" key="2">
    <source>
        <dbReference type="ARBA" id="ARBA00022737"/>
    </source>
</evidence>
<dbReference type="Proteomes" id="UP000053593">
    <property type="component" value="Unassembled WGS sequence"/>
</dbReference>
<evidence type="ECO:0000259" key="4">
    <source>
        <dbReference type="Pfam" id="PF24883"/>
    </source>
</evidence>
<name>A0A0D0BU94_9AGAR</name>
<feature type="repeat" description="WD" evidence="3">
    <location>
        <begin position="532"/>
        <end position="558"/>
    </location>
</feature>
<dbReference type="EMBL" id="KN834782">
    <property type="protein sequence ID" value="KIK59006.1"/>
    <property type="molecule type" value="Genomic_DNA"/>
</dbReference>
<feature type="repeat" description="WD" evidence="3">
    <location>
        <begin position="623"/>
        <end position="654"/>
    </location>
</feature>
<evidence type="ECO:0000256" key="1">
    <source>
        <dbReference type="ARBA" id="ARBA00022574"/>
    </source>
</evidence>
<dbReference type="PROSITE" id="PS00678">
    <property type="entry name" value="WD_REPEATS_1"/>
    <property type="match status" value="3"/>
</dbReference>
<dbReference type="CDD" id="cd00200">
    <property type="entry name" value="WD40"/>
    <property type="match status" value="1"/>
</dbReference>
<dbReference type="SUPFAM" id="SSF52540">
    <property type="entry name" value="P-loop containing nucleoside triphosphate hydrolases"/>
    <property type="match status" value="1"/>
</dbReference>
<feature type="non-terminal residue" evidence="5">
    <location>
        <position position="1"/>
    </location>
</feature>
<feature type="non-terminal residue" evidence="5">
    <location>
        <position position="761"/>
    </location>
</feature>
<dbReference type="InterPro" id="IPR015943">
    <property type="entry name" value="WD40/YVTN_repeat-like_dom_sf"/>
</dbReference>
<protein>
    <recommendedName>
        <fullName evidence="4">Nephrocystin 3-like N-terminal domain-containing protein</fullName>
    </recommendedName>
</protein>
<dbReference type="InterPro" id="IPR019775">
    <property type="entry name" value="WD40_repeat_CS"/>
</dbReference>
<gene>
    <name evidence="5" type="ORF">GYMLUDRAFT_245771</name>
</gene>
<accession>A0A0D0BU94</accession>
<dbReference type="AlphaFoldDB" id="A0A0D0BU94"/>
<dbReference type="Gene3D" id="2.130.10.10">
    <property type="entry name" value="YVTN repeat-like/Quinoprotein amine dehydrogenase"/>
    <property type="match status" value="4"/>
</dbReference>
<dbReference type="PROSITE" id="PS50294">
    <property type="entry name" value="WD_REPEATS_REGION"/>
    <property type="match status" value="5"/>
</dbReference>
<dbReference type="InterPro" id="IPR056884">
    <property type="entry name" value="NPHP3-like_N"/>
</dbReference>
<evidence type="ECO:0000313" key="6">
    <source>
        <dbReference type="Proteomes" id="UP000053593"/>
    </source>
</evidence>
<dbReference type="OrthoDB" id="538223at2759"/>
<dbReference type="PANTHER" id="PTHR19848:SF8">
    <property type="entry name" value="F-BOX AND WD REPEAT DOMAIN CONTAINING 7"/>
    <property type="match status" value="1"/>
</dbReference>
<dbReference type="SMART" id="SM00320">
    <property type="entry name" value="WD40"/>
    <property type="match status" value="9"/>
</dbReference>
<feature type="repeat" description="WD" evidence="3">
    <location>
        <begin position="395"/>
        <end position="436"/>
    </location>
</feature>
<dbReference type="PRINTS" id="PR00320">
    <property type="entry name" value="GPROTEINBRPT"/>
</dbReference>
<dbReference type="SUPFAM" id="SSF50998">
    <property type="entry name" value="Quinoprotein alcohol dehydrogenase-like"/>
    <property type="match status" value="1"/>
</dbReference>
<dbReference type="HOGENOM" id="CLU_000288_57_32_1"/>
<dbReference type="InterPro" id="IPR011047">
    <property type="entry name" value="Quinoprotein_ADH-like_sf"/>
</dbReference>
<dbReference type="InterPro" id="IPR001680">
    <property type="entry name" value="WD40_rpt"/>
</dbReference>
<dbReference type="InterPro" id="IPR027417">
    <property type="entry name" value="P-loop_NTPase"/>
</dbReference>
<sequence>MFQEHFATFQKIFAQSKNLSLRLPASSSAGEDVDLINANAPAVENIILEAVINEGQIMEPSASPGSNSVGFFAQAHDFNINNGEFTFVQGNQYKINWEQQESQYKLSDNLWKGESFKKYYSVQALHDYELGAQQRRNPCIEGTRVQILAEIEAWTCNPNGPSGYWICGMAGTGKSTIAKSMCLILQEKHSLAGSFFCSRQIPECRDYRFIIPTLAFQLAQYSLEFNGQFQKLLAKDPDIITKSPYIQVLELLVNPWVASIQTRTMQSYTPVFVLDALDECDDVSETIKALIPAIQSNKMPGLKFLFTSRRERAIQALMMVDNDSVQQVSMIKEFVLHNDGTRIVSGSSDVRIWNATTGAQIGDPSKGHNSTRITSVAFSPNGTRIVSGSLGDPSKGHNSTRITSVAFSPNGTRIVSGSLGGTVRMWDANTGNQIGEPLQGHDRAVASVAFSPNGSSMVSASQDMTIKIWDATTGAQIGSLLQGYNNSVPSVSLSPDGTRVACACQVCIINICITTTGGQIKDFWQHYDYGHMASVALSPDGTRLASASEDGFIKIWDITPSGVQMGCPFENQDHNDLVTSVAVSPAGTRAAPVSRETPIRIWNATAGSQAKEPWQGNKPASLVAFSPDGTRIASVSWDNIIRIWDVTTGAQVGDPLKGHNGWIMSVAFSPDGNRIIFMSQDKTIRIWDAITTGAQLGDPWQGHNKSITSVAFSPEGTKIPSGSEDKTVRIWDSTTGVQVGDPFRSHEDCVSSVSFSPDGTM</sequence>
<dbReference type="Pfam" id="PF24883">
    <property type="entry name" value="NPHP3_N"/>
    <property type="match status" value="1"/>
</dbReference>
<feature type="repeat" description="WD" evidence="3">
    <location>
        <begin position="438"/>
        <end position="479"/>
    </location>
</feature>
<organism evidence="5 6">
    <name type="scientific">Collybiopsis luxurians FD-317 M1</name>
    <dbReference type="NCBI Taxonomy" id="944289"/>
    <lineage>
        <taxon>Eukaryota</taxon>
        <taxon>Fungi</taxon>
        <taxon>Dikarya</taxon>
        <taxon>Basidiomycota</taxon>
        <taxon>Agaricomycotina</taxon>
        <taxon>Agaricomycetes</taxon>
        <taxon>Agaricomycetidae</taxon>
        <taxon>Agaricales</taxon>
        <taxon>Marasmiineae</taxon>
        <taxon>Omphalotaceae</taxon>
        <taxon>Collybiopsis</taxon>
        <taxon>Collybiopsis luxurians</taxon>
    </lineage>
</organism>
<evidence type="ECO:0000313" key="5">
    <source>
        <dbReference type="EMBL" id="KIK59006.1"/>
    </source>
</evidence>
<feature type="domain" description="Nephrocystin 3-like N-terminal" evidence="4">
    <location>
        <begin position="150"/>
        <end position="309"/>
    </location>
</feature>
<feature type="repeat" description="WD" evidence="3">
    <location>
        <begin position="700"/>
        <end position="741"/>
    </location>
</feature>
<evidence type="ECO:0000256" key="3">
    <source>
        <dbReference type="PROSITE-ProRule" id="PRU00221"/>
    </source>
</evidence>
<dbReference type="PROSITE" id="PS50082">
    <property type="entry name" value="WD_REPEATS_2"/>
    <property type="match status" value="7"/>
</dbReference>
<feature type="repeat" description="WD" evidence="3">
    <location>
        <begin position="571"/>
        <end position="612"/>
    </location>
</feature>
<dbReference type="Gene3D" id="3.40.50.300">
    <property type="entry name" value="P-loop containing nucleotide triphosphate hydrolases"/>
    <property type="match status" value="1"/>
</dbReference>
<keyword evidence="2" id="KW-0677">Repeat</keyword>
<dbReference type="Pfam" id="PF00400">
    <property type="entry name" value="WD40"/>
    <property type="match status" value="7"/>
</dbReference>
<feature type="repeat" description="WD" evidence="3">
    <location>
        <begin position="656"/>
        <end position="688"/>
    </location>
</feature>
<dbReference type="PANTHER" id="PTHR19848">
    <property type="entry name" value="WD40 REPEAT PROTEIN"/>
    <property type="match status" value="1"/>
</dbReference>
<keyword evidence="6" id="KW-1185">Reference proteome</keyword>
<proteinExistence type="predicted"/>